<dbReference type="EMBL" id="AACS02000007">
    <property type="protein sequence ID" value="EFI27417.1"/>
    <property type="molecule type" value="Genomic_DNA"/>
</dbReference>
<organism evidence="2 3">
    <name type="scientific">Coprinopsis cinerea (strain Okayama-7 / 130 / ATCC MYA-4618 / FGSC 9003)</name>
    <name type="common">Inky cap fungus</name>
    <name type="synonym">Hormographiella aspergillata</name>
    <dbReference type="NCBI Taxonomy" id="240176"/>
    <lineage>
        <taxon>Eukaryota</taxon>
        <taxon>Fungi</taxon>
        <taxon>Dikarya</taxon>
        <taxon>Basidiomycota</taxon>
        <taxon>Agaricomycotina</taxon>
        <taxon>Agaricomycetes</taxon>
        <taxon>Agaricomycetidae</taxon>
        <taxon>Agaricales</taxon>
        <taxon>Agaricineae</taxon>
        <taxon>Psathyrellaceae</taxon>
        <taxon>Coprinopsis</taxon>
    </lineage>
</organism>
<gene>
    <name evidence="2" type="ORF">CC1G_14888</name>
</gene>
<dbReference type="GeneID" id="9379015"/>
<dbReference type="KEGG" id="cci:CC1G_14888"/>
<dbReference type="OrthoDB" id="3265815at2759"/>
<dbReference type="AlphaFoldDB" id="D6RNK1"/>
<accession>D6RNK1</accession>
<evidence type="ECO:0000313" key="3">
    <source>
        <dbReference type="Proteomes" id="UP000001861"/>
    </source>
</evidence>
<dbReference type="OMA" id="WAIRENT"/>
<feature type="region of interest" description="Disordered" evidence="1">
    <location>
        <begin position="23"/>
        <end position="47"/>
    </location>
</feature>
<dbReference type="STRING" id="240176.D6RNK1"/>
<proteinExistence type="predicted"/>
<evidence type="ECO:0000256" key="1">
    <source>
        <dbReference type="SAM" id="MobiDB-lite"/>
    </source>
</evidence>
<dbReference type="RefSeq" id="XP_002910911.1">
    <property type="nucleotide sequence ID" value="XM_002910865.1"/>
</dbReference>
<comment type="caution">
    <text evidence="2">The sequence shown here is derived from an EMBL/GenBank/DDBJ whole genome shotgun (WGS) entry which is preliminary data.</text>
</comment>
<dbReference type="HOGENOM" id="CLU_051530_1_0_1"/>
<evidence type="ECO:0008006" key="4">
    <source>
        <dbReference type="Google" id="ProtNLM"/>
    </source>
</evidence>
<dbReference type="Proteomes" id="UP000001861">
    <property type="component" value="Unassembled WGS sequence"/>
</dbReference>
<evidence type="ECO:0000313" key="2">
    <source>
        <dbReference type="EMBL" id="EFI27417.1"/>
    </source>
</evidence>
<dbReference type="VEuPathDB" id="FungiDB:CC1G_14888"/>
<protein>
    <recommendedName>
        <fullName evidence="4">BTB domain-containing protein</fullName>
    </recommendedName>
</protein>
<keyword evidence="3" id="KW-1185">Reference proteome</keyword>
<reference evidence="2 3" key="1">
    <citation type="journal article" date="2010" name="Proc. Natl. Acad. Sci. U.S.A.">
        <title>Insights into evolution of multicellular fungi from the assembled chromosomes of the mushroom Coprinopsis cinerea (Coprinus cinereus).</title>
        <authorList>
            <person name="Stajich J.E."/>
            <person name="Wilke S.K."/>
            <person name="Ahren D."/>
            <person name="Au C.H."/>
            <person name="Birren B.W."/>
            <person name="Borodovsky M."/>
            <person name="Burns C."/>
            <person name="Canback B."/>
            <person name="Casselton L.A."/>
            <person name="Cheng C.K."/>
            <person name="Deng J."/>
            <person name="Dietrich F.S."/>
            <person name="Fargo D.C."/>
            <person name="Farman M.L."/>
            <person name="Gathman A.C."/>
            <person name="Goldberg J."/>
            <person name="Guigo R."/>
            <person name="Hoegger P.J."/>
            <person name="Hooker J.B."/>
            <person name="Huggins A."/>
            <person name="James T.Y."/>
            <person name="Kamada T."/>
            <person name="Kilaru S."/>
            <person name="Kodira C."/>
            <person name="Kues U."/>
            <person name="Kupfer D."/>
            <person name="Kwan H.S."/>
            <person name="Lomsadze A."/>
            <person name="Li W."/>
            <person name="Lilly W.W."/>
            <person name="Ma L.J."/>
            <person name="Mackey A.J."/>
            <person name="Manning G."/>
            <person name="Martin F."/>
            <person name="Muraguchi H."/>
            <person name="Natvig D.O."/>
            <person name="Palmerini H."/>
            <person name="Ramesh M.A."/>
            <person name="Rehmeyer C.J."/>
            <person name="Roe B.A."/>
            <person name="Shenoy N."/>
            <person name="Stanke M."/>
            <person name="Ter-Hovhannisyan V."/>
            <person name="Tunlid A."/>
            <person name="Velagapudi R."/>
            <person name="Vision T.J."/>
            <person name="Zeng Q."/>
            <person name="Zolan M.E."/>
            <person name="Pukkila P.J."/>
        </authorList>
    </citation>
    <scope>NUCLEOTIDE SEQUENCE [LARGE SCALE GENOMIC DNA]</scope>
    <source>
        <strain evidence="3">Okayama-7 / 130 / ATCC MYA-4618 / FGSC 9003</strain>
    </source>
</reference>
<dbReference type="eggNOG" id="KOG0519">
    <property type="taxonomic scope" value="Eukaryota"/>
</dbReference>
<name>D6RNK1_COPC7</name>
<dbReference type="InParanoid" id="D6RNK1"/>
<sequence length="293" mass="32353">MVRKAHGADFQLAILNYPPAAAHLPTPTPTPTWSSDEDSDHTSCSNPEPISVSTSFYPGSHSQPHNIVFKTSDSVLFYLNIPAMQRLSHTAFNSLIPPNTTTSSSEEDQAIDVPESSAVFDVLAHALYDISCAAHTHPLEVILSAIDRMSLYSITPTHLIFPGSHLYQLLLNHASTSPLQIYALAGQHGIHELAVHSSQYSMLYPISAMTDDLACRTGAVYLKKLLVLHTFRHDTFKRIISRPLELHPLSSDCDPHERAELEYAWVVHTQTYRSPQDIHSGDKFGLTGVSTYG</sequence>